<dbReference type="EMBL" id="CP036432">
    <property type="protein sequence ID" value="QDV85850.1"/>
    <property type="molecule type" value="Genomic_DNA"/>
</dbReference>
<reference evidence="3 4" key="1">
    <citation type="submission" date="2019-02" db="EMBL/GenBank/DDBJ databases">
        <title>Deep-cultivation of Planctomycetes and their phenomic and genomic characterization uncovers novel biology.</title>
        <authorList>
            <person name="Wiegand S."/>
            <person name="Jogler M."/>
            <person name="Boedeker C."/>
            <person name="Pinto D."/>
            <person name="Vollmers J."/>
            <person name="Rivas-Marin E."/>
            <person name="Kohn T."/>
            <person name="Peeters S.H."/>
            <person name="Heuer A."/>
            <person name="Rast P."/>
            <person name="Oberbeckmann S."/>
            <person name="Bunk B."/>
            <person name="Jeske O."/>
            <person name="Meyerdierks A."/>
            <person name="Storesund J.E."/>
            <person name="Kallscheuer N."/>
            <person name="Luecker S."/>
            <person name="Lage O.M."/>
            <person name="Pohl T."/>
            <person name="Merkel B.J."/>
            <person name="Hornburger P."/>
            <person name="Mueller R.-W."/>
            <person name="Bruemmer F."/>
            <person name="Labrenz M."/>
            <person name="Spormann A.M."/>
            <person name="Op den Camp H."/>
            <person name="Overmann J."/>
            <person name="Amann R."/>
            <person name="Jetten M.S.M."/>
            <person name="Mascher T."/>
            <person name="Medema M.H."/>
            <person name="Devos D.P."/>
            <person name="Kaster A.-K."/>
            <person name="Ovreas L."/>
            <person name="Rohde M."/>
            <person name="Galperin M.Y."/>
            <person name="Jogler C."/>
        </authorList>
    </citation>
    <scope>NUCLEOTIDE SEQUENCE [LARGE SCALE GENOMIC DNA]</scope>
    <source>
        <strain evidence="3 4">TBK1r</strain>
    </source>
</reference>
<evidence type="ECO:0000313" key="3">
    <source>
        <dbReference type="EMBL" id="QDV85850.1"/>
    </source>
</evidence>
<protein>
    <submittedName>
        <fullName evidence="3">Uncharacterized protein</fullName>
    </submittedName>
</protein>
<proteinExistence type="predicted"/>
<gene>
    <name evidence="3" type="ORF">TBK1r_48660</name>
</gene>
<name>A0ABX5XWN0_9BACT</name>
<organism evidence="3 4">
    <name type="scientific">Stieleria magnilauensis</name>
    <dbReference type="NCBI Taxonomy" id="2527963"/>
    <lineage>
        <taxon>Bacteria</taxon>
        <taxon>Pseudomonadati</taxon>
        <taxon>Planctomycetota</taxon>
        <taxon>Planctomycetia</taxon>
        <taxon>Pirellulales</taxon>
        <taxon>Pirellulaceae</taxon>
        <taxon>Stieleria</taxon>
    </lineage>
</organism>
<keyword evidence="2" id="KW-0812">Transmembrane</keyword>
<evidence type="ECO:0000313" key="4">
    <source>
        <dbReference type="Proteomes" id="UP000318081"/>
    </source>
</evidence>
<keyword evidence="2" id="KW-1133">Transmembrane helix</keyword>
<feature type="region of interest" description="Disordered" evidence="1">
    <location>
        <begin position="1"/>
        <end position="28"/>
    </location>
</feature>
<keyword evidence="2" id="KW-0472">Membrane</keyword>
<evidence type="ECO:0000256" key="1">
    <source>
        <dbReference type="SAM" id="MobiDB-lite"/>
    </source>
</evidence>
<evidence type="ECO:0000256" key="2">
    <source>
        <dbReference type="SAM" id="Phobius"/>
    </source>
</evidence>
<dbReference type="Proteomes" id="UP000318081">
    <property type="component" value="Chromosome"/>
</dbReference>
<dbReference type="RefSeq" id="WP_145216141.1">
    <property type="nucleotide sequence ID" value="NZ_CP036432.1"/>
</dbReference>
<feature type="transmembrane region" description="Helical" evidence="2">
    <location>
        <begin position="34"/>
        <end position="59"/>
    </location>
</feature>
<feature type="compositionally biased region" description="Basic and acidic residues" evidence="1">
    <location>
        <begin position="16"/>
        <end position="28"/>
    </location>
</feature>
<sequence>MSKMKVVDESDSDVPLSERGKGESMSMEDRTPGFAIGLVGLSYLVVLLLCLAGIAVWVLI</sequence>
<accession>A0ABX5XWN0</accession>
<keyword evidence="4" id="KW-1185">Reference proteome</keyword>